<dbReference type="GO" id="GO:0000981">
    <property type="term" value="F:DNA-binding transcription factor activity, RNA polymerase II-specific"/>
    <property type="evidence" value="ECO:0007669"/>
    <property type="project" value="TreeGrafter"/>
</dbReference>
<dbReference type="GO" id="GO:0000978">
    <property type="term" value="F:RNA polymerase II cis-regulatory region sequence-specific DNA binding"/>
    <property type="evidence" value="ECO:0007669"/>
    <property type="project" value="TreeGrafter"/>
</dbReference>
<sequence>MDVSAITNHDTANTEPGAAKETELKQSQDHAFSISSMMNNDEERTVSPDPIQTEEREQENGKEENGIHHSDSQNDLVPKDVDAGSESTLSDVESTKAQSEDEFTDLELSDDNAEEIESKRIEADCHWSGCQDKFLNIDDLVQHLNSKHITNVDSVYRCEWDNCFRKGVTQPSRFALISHLRTHTGEKPFFCIIPECSKHFTRADALSQHIRTVHQTSNLSVEYPFWYSYLNGLKNDETFAKRFRLMPEMHSLERYSKLDSGDQFQKELANKKIQFDNIHNIELTDLTEPTSKRQKTSLKDINAGLKASFEKEDADFKHHIAAAAKDTFKSLEGVESLPTDASIESVQSLEELQALHESLRRKYVWGLEVEKLITKELKQLRTEKTQLWLKKETLLDAHIELEISENRDLYSLK</sequence>
<feature type="compositionally biased region" description="Polar residues" evidence="10">
    <location>
        <begin position="29"/>
        <end position="39"/>
    </location>
</feature>
<dbReference type="InterPro" id="IPR013087">
    <property type="entry name" value="Znf_C2H2_type"/>
</dbReference>
<comment type="subcellular location">
    <subcellularLocation>
        <location evidence="1">Nucleus</location>
    </subcellularLocation>
</comment>
<keyword evidence="7" id="KW-0238">DNA-binding</keyword>
<evidence type="ECO:0000256" key="9">
    <source>
        <dbReference type="PROSITE-ProRule" id="PRU00042"/>
    </source>
</evidence>
<evidence type="ECO:0000256" key="10">
    <source>
        <dbReference type="SAM" id="MobiDB-lite"/>
    </source>
</evidence>
<evidence type="ECO:0000256" key="3">
    <source>
        <dbReference type="ARBA" id="ARBA00022723"/>
    </source>
</evidence>
<evidence type="ECO:0000259" key="11">
    <source>
        <dbReference type="PROSITE" id="PS50157"/>
    </source>
</evidence>
<dbReference type="Gene3D" id="3.30.160.60">
    <property type="entry name" value="Classic Zinc Finger"/>
    <property type="match status" value="3"/>
</dbReference>
<dbReference type="AlphaFoldDB" id="A0A1E3NVP6"/>
<dbReference type="RefSeq" id="XP_019036391.1">
    <property type="nucleotide sequence ID" value="XM_019180506.1"/>
</dbReference>
<dbReference type="EMBL" id="KV454214">
    <property type="protein sequence ID" value="ODQ57184.1"/>
    <property type="molecule type" value="Genomic_DNA"/>
</dbReference>
<dbReference type="SUPFAM" id="SSF57667">
    <property type="entry name" value="beta-beta-alpha zinc fingers"/>
    <property type="match status" value="2"/>
</dbReference>
<accession>A0A1E3NVP6</accession>
<evidence type="ECO:0000256" key="7">
    <source>
        <dbReference type="ARBA" id="ARBA00023125"/>
    </source>
</evidence>
<feature type="compositionally biased region" description="Basic and acidic residues" evidence="10">
    <location>
        <begin position="53"/>
        <end position="82"/>
    </location>
</feature>
<dbReference type="GeneID" id="30197752"/>
<evidence type="ECO:0000256" key="8">
    <source>
        <dbReference type="ARBA" id="ARBA00023242"/>
    </source>
</evidence>
<gene>
    <name evidence="12" type="ORF">WICANDRAFT_107514</name>
</gene>
<dbReference type="PROSITE" id="PS00028">
    <property type="entry name" value="ZINC_FINGER_C2H2_1"/>
    <property type="match status" value="1"/>
</dbReference>
<feature type="compositionally biased region" description="Acidic residues" evidence="10">
    <location>
        <begin position="100"/>
        <end position="110"/>
    </location>
</feature>
<keyword evidence="8" id="KW-0539">Nucleus</keyword>
<reference evidence="12 13" key="1">
    <citation type="journal article" date="2016" name="Proc. Natl. Acad. Sci. U.S.A.">
        <title>Comparative genomics of biotechnologically important yeasts.</title>
        <authorList>
            <person name="Riley R."/>
            <person name="Haridas S."/>
            <person name="Wolfe K.H."/>
            <person name="Lopes M.R."/>
            <person name="Hittinger C.T."/>
            <person name="Goeker M."/>
            <person name="Salamov A.A."/>
            <person name="Wisecaver J.H."/>
            <person name="Long T.M."/>
            <person name="Calvey C.H."/>
            <person name="Aerts A.L."/>
            <person name="Barry K.W."/>
            <person name="Choi C."/>
            <person name="Clum A."/>
            <person name="Coughlan A.Y."/>
            <person name="Deshpande S."/>
            <person name="Douglass A.P."/>
            <person name="Hanson S.J."/>
            <person name="Klenk H.-P."/>
            <person name="LaButti K.M."/>
            <person name="Lapidus A."/>
            <person name="Lindquist E.A."/>
            <person name="Lipzen A.M."/>
            <person name="Meier-Kolthoff J.P."/>
            <person name="Ohm R.A."/>
            <person name="Otillar R.P."/>
            <person name="Pangilinan J.L."/>
            <person name="Peng Y."/>
            <person name="Rokas A."/>
            <person name="Rosa C.A."/>
            <person name="Scheuner C."/>
            <person name="Sibirny A.A."/>
            <person name="Slot J.C."/>
            <person name="Stielow J.B."/>
            <person name="Sun H."/>
            <person name="Kurtzman C.P."/>
            <person name="Blackwell M."/>
            <person name="Grigoriev I.V."/>
            <person name="Jeffries T.W."/>
        </authorList>
    </citation>
    <scope>NUCLEOTIDE SEQUENCE [LARGE SCALE GENOMIC DNA]</scope>
    <source>
        <strain evidence="13">ATCC 58044 / CBS 1984 / NCYC 433 / NRRL Y-366-8</strain>
    </source>
</reference>
<evidence type="ECO:0000256" key="6">
    <source>
        <dbReference type="ARBA" id="ARBA00022833"/>
    </source>
</evidence>
<comment type="similarity">
    <text evidence="2">Belongs to the GLI C2H2-type zinc-finger protein family.</text>
</comment>
<dbReference type="GO" id="GO:0008270">
    <property type="term" value="F:zinc ion binding"/>
    <property type="evidence" value="ECO:0007669"/>
    <property type="project" value="UniProtKB-KW"/>
</dbReference>
<dbReference type="FunFam" id="3.30.160.60:FF:002343">
    <property type="entry name" value="Zinc finger protein 33A"/>
    <property type="match status" value="1"/>
</dbReference>
<keyword evidence="6" id="KW-0862">Zinc</keyword>
<proteinExistence type="inferred from homology"/>
<dbReference type="PROSITE" id="PS50157">
    <property type="entry name" value="ZINC_FINGER_C2H2_2"/>
    <property type="match status" value="2"/>
</dbReference>
<dbReference type="GO" id="GO:0005634">
    <property type="term" value="C:nucleus"/>
    <property type="evidence" value="ECO:0007669"/>
    <property type="project" value="UniProtKB-SubCell"/>
</dbReference>
<dbReference type="SMART" id="SM00355">
    <property type="entry name" value="ZnF_C2H2"/>
    <property type="match status" value="3"/>
</dbReference>
<organism evidence="12 13">
    <name type="scientific">Wickerhamomyces anomalus (strain ATCC 58044 / CBS 1984 / NCYC 433 / NRRL Y-366-8)</name>
    <name type="common">Yeast</name>
    <name type="synonym">Hansenula anomala</name>
    <dbReference type="NCBI Taxonomy" id="683960"/>
    <lineage>
        <taxon>Eukaryota</taxon>
        <taxon>Fungi</taxon>
        <taxon>Dikarya</taxon>
        <taxon>Ascomycota</taxon>
        <taxon>Saccharomycotina</taxon>
        <taxon>Saccharomycetes</taxon>
        <taxon>Phaffomycetales</taxon>
        <taxon>Wickerhamomycetaceae</taxon>
        <taxon>Wickerhamomyces</taxon>
    </lineage>
</organism>
<dbReference type="Proteomes" id="UP000094112">
    <property type="component" value="Unassembled WGS sequence"/>
</dbReference>
<dbReference type="PANTHER" id="PTHR45718">
    <property type="entry name" value="TRANSCRIPTIONAL ACTIVATOR CUBITUS INTERRUPTUS"/>
    <property type="match status" value="1"/>
</dbReference>
<evidence type="ECO:0000256" key="2">
    <source>
        <dbReference type="ARBA" id="ARBA00010831"/>
    </source>
</evidence>
<feature type="domain" description="C2H2-type" evidence="11">
    <location>
        <begin position="189"/>
        <end position="219"/>
    </location>
</feature>
<feature type="domain" description="C2H2-type" evidence="11">
    <location>
        <begin position="156"/>
        <end position="188"/>
    </location>
</feature>
<feature type="region of interest" description="Disordered" evidence="10">
    <location>
        <begin position="1"/>
        <end position="110"/>
    </location>
</feature>
<dbReference type="InterPro" id="IPR043359">
    <property type="entry name" value="GLI-like"/>
</dbReference>
<feature type="compositionally biased region" description="Polar residues" evidence="10">
    <location>
        <begin position="85"/>
        <end position="97"/>
    </location>
</feature>
<feature type="compositionally biased region" description="Basic and acidic residues" evidence="10">
    <location>
        <begin position="18"/>
        <end position="28"/>
    </location>
</feature>
<evidence type="ECO:0000256" key="5">
    <source>
        <dbReference type="ARBA" id="ARBA00022771"/>
    </source>
</evidence>
<evidence type="ECO:0000256" key="4">
    <source>
        <dbReference type="ARBA" id="ARBA00022737"/>
    </source>
</evidence>
<keyword evidence="13" id="KW-1185">Reference proteome</keyword>
<keyword evidence="3" id="KW-0479">Metal-binding</keyword>
<dbReference type="STRING" id="683960.A0A1E3NVP6"/>
<feature type="compositionally biased region" description="Polar residues" evidence="10">
    <location>
        <begin position="1"/>
        <end position="14"/>
    </location>
</feature>
<name>A0A1E3NVP6_WICAA</name>
<evidence type="ECO:0000313" key="13">
    <source>
        <dbReference type="Proteomes" id="UP000094112"/>
    </source>
</evidence>
<protein>
    <recommendedName>
        <fullName evidence="11">C2H2-type domain-containing protein</fullName>
    </recommendedName>
</protein>
<evidence type="ECO:0000256" key="1">
    <source>
        <dbReference type="ARBA" id="ARBA00004123"/>
    </source>
</evidence>
<evidence type="ECO:0000313" key="12">
    <source>
        <dbReference type="EMBL" id="ODQ57184.1"/>
    </source>
</evidence>
<dbReference type="InterPro" id="IPR036236">
    <property type="entry name" value="Znf_C2H2_sf"/>
</dbReference>
<keyword evidence="5 9" id="KW-0863">Zinc-finger</keyword>
<dbReference type="OrthoDB" id="3214149at2759"/>
<dbReference type="PANTHER" id="PTHR45718:SF8">
    <property type="entry name" value="GLIS FAMILY ZINC FINGER 2"/>
    <property type="match status" value="1"/>
</dbReference>
<keyword evidence="4" id="KW-0677">Repeat</keyword>